<protein>
    <submittedName>
        <fullName evidence="2">Uncharacterized protein</fullName>
    </submittedName>
</protein>
<dbReference type="EMBL" id="JBHFFA010000008">
    <property type="protein sequence ID" value="KAL2608125.1"/>
    <property type="molecule type" value="Genomic_DNA"/>
</dbReference>
<evidence type="ECO:0000256" key="1">
    <source>
        <dbReference type="SAM" id="MobiDB-lite"/>
    </source>
</evidence>
<proteinExistence type="predicted"/>
<dbReference type="AlphaFoldDB" id="A0ABD1XH69"/>
<organism evidence="2 3">
    <name type="scientific">Riccia fluitans</name>
    <dbReference type="NCBI Taxonomy" id="41844"/>
    <lineage>
        <taxon>Eukaryota</taxon>
        <taxon>Viridiplantae</taxon>
        <taxon>Streptophyta</taxon>
        <taxon>Embryophyta</taxon>
        <taxon>Marchantiophyta</taxon>
        <taxon>Marchantiopsida</taxon>
        <taxon>Marchantiidae</taxon>
        <taxon>Marchantiales</taxon>
        <taxon>Ricciaceae</taxon>
        <taxon>Riccia</taxon>
    </lineage>
</organism>
<gene>
    <name evidence="2" type="ORF">R1flu_026698</name>
</gene>
<dbReference type="Proteomes" id="UP001605036">
    <property type="component" value="Unassembled WGS sequence"/>
</dbReference>
<keyword evidence="3" id="KW-1185">Reference proteome</keyword>
<reference evidence="2 3" key="1">
    <citation type="submission" date="2024-09" db="EMBL/GenBank/DDBJ databases">
        <title>Chromosome-scale assembly of Riccia fluitans.</title>
        <authorList>
            <person name="Paukszto L."/>
            <person name="Sawicki J."/>
            <person name="Karawczyk K."/>
            <person name="Piernik-Szablinska J."/>
            <person name="Szczecinska M."/>
            <person name="Mazdziarz M."/>
        </authorList>
    </citation>
    <scope>NUCLEOTIDE SEQUENCE [LARGE SCALE GENOMIC DNA]</scope>
    <source>
        <strain evidence="2">Rf_01</strain>
        <tissue evidence="2">Aerial parts of the thallus</tissue>
    </source>
</reference>
<sequence>MEGWHSVCSLYAAELEFLRGSLGRSCRRPCSLLQEPSELSYGEYDPSEWTSFRKEEDSHEVPEAFRKGSREGGLEGA</sequence>
<evidence type="ECO:0000313" key="2">
    <source>
        <dbReference type="EMBL" id="KAL2608125.1"/>
    </source>
</evidence>
<comment type="caution">
    <text evidence="2">The sequence shown here is derived from an EMBL/GenBank/DDBJ whole genome shotgun (WGS) entry which is preliminary data.</text>
</comment>
<feature type="region of interest" description="Disordered" evidence="1">
    <location>
        <begin position="52"/>
        <end position="77"/>
    </location>
</feature>
<accession>A0ABD1XH69</accession>
<evidence type="ECO:0000313" key="3">
    <source>
        <dbReference type="Proteomes" id="UP001605036"/>
    </source>
</evidence>
<name>A0ABD1XH69_9MARC</name>